<sequence>MSALAKPVNDRVPRAAWVCFAVGIFAYIVAVFNRSSFGVAALPAVERFHASASDIASFTVVQLIVYAALQVPVGILIDRIGPRRLIIFGAVMMTLGQALLAIVTSVTPALLARVLIGAGDAFTFTCVLRLVADWFPARRVPLMTQFTGLLGQVGQVMSAIPFAALVAVQPWTVSFLSAAALGVIVVVVTIAALREPPKSPDHPAAMSIADTRKHLVIAWRHPGTRLGMWVHFTSQFTNTVFALLWGFPFLTAGMGLSIGVAGSLMTLTSIIGVFVSPVLGHLVGRHPLRRSTLVFGIITTGIVAWSLVIFWPGRAPIWVLIVLMFGVSIGGPGSMIGFDFARTFNPPIRLGTATGIVNVGGFVASLVTMALMGVVLDVATTDTGGGYTLSAFKYAFSVQYVMWAFGITAMLRARHLTRRRLADDDGVVVPPLRYAIRRDWERYRGRRVEQTGAKKSDRAVEAPTRPDKTDTTDDTDTDDDWQI</sequence>
<evidence type="ECO:0000256" key="2">
    <source>
        <dbReference type="ARBA" id="ARBA00022692"/>
    </source>
</evidence>
<dbReference type="Proteomes" id="UP000237752">
    <property type="component" value="Unassembled WGS sequence"/>
</dbReference>
<dbReference type="EMBL" id="PVUE01000030">
    <property type="protein sequence ID" value="PRZ30497.1"/>
    <property type="molecule type" value="Genomic_DNA"/>
</dbReference>
<dbReference type="Pfam" id="PF07690">
    <property type="entry name" value="MFS_1"/>
    <property type="match status" value="1"/>
</dbReference>
<keyword evidence="3 6" id="KW-1133">Transmembrane helix</keyword>
<feature type="compositionally biased region" description="Basic and acidic residues" evidence="5">
    <location>
        <begin position="447"/>
        <end position="471"/>
    </location>
</feature>
<evidence type="ECO:0000313" key="8">
    <source>
        <dbReference type="EMBL" id="PRZ30497.1"/>
    </source>
</evidence>
<gene>
    <name evidence="8" type="ORF">CLV47_13011</name>
</gene>
<proteinExistence type="predicted"/>
<dbReference type="GO" id="GO:0005886">
    <property type="term" value="C:plasma membrane"/>
    <property type="evidence" value="ECO:0007669"/>
    <property type="project" value="UniProtKB-SubCell"/>
</dbReference>
<comment type="caution">
    <text evidence="8">The sequence shown here is derived from an EMBL/GenBank/DDBJ whole genome shotgun (WGS) entry which is preliminary data.</text>
</comment>
<name>A0A2T0Z2B7_9ACTN</name>
<feature type="transmembrane region" description="Helical" evidence="6">
    <location>
        <begin position="292"/>
        <end position="311"/>
    </location>
</feature>
<dbReference type="InterPro" id="IPR049680">
    <property type="entry name" value="FLVCR1-2_SLC49-like"/>
</dbReference>
<dbReference type="AlphaFoldDB" id="A0A2T0Z2B7"/>
<dbReference type="GO" id="GO:0015232">
    <property type="term" value="F:heme transmembrane transporter activity"/>
    <property type="evidence" value="ECO:0007669"/>
    <property type="project" value="TreeGrafter"/>
</dbReference>
<dbReference type="SUPFAM" id="SSF103473">
    <property type="entry name" value="MFS general substrate transporter"/>
    <property type="match status" value="1"/>
</dbReference>
<feature type="transmembrane region" description="Helical" evidence="6">
    <location>
        <begin position="256"/>
        <end position="280"/>
    </location>
</feature>
<comment type="subcellular location">
    <subcellularLocation>
        <location evidence="1">Cell membrane</location>
        <topology evidence="1">Multi-pass membrane protein</topology>
    </subcellularLocation>
</comment>
<evidence type="ECO:0000259" key="7">
    <source>
        <dbReference type="PROSITE" id="PS50850"/>
    </source>
</evidence>
<feature type="transmembrane region" description="Helical" evidence="6">
    <location>
        <begin position="52"/>
        <end position="73"/>
    </location>
</feature>
<feature type="transmembrane region" description="Helical" evidence="6">
    <location>
        <begin position="229"/>
        <end position="250"/>
    </location>
</feature>
<feature type="transmembrane region" description="Helical" evidence="6">
    <location>
        <begin position="144"/>
        <end position="167"/>
    </location>
</feature>
<feature type="transmembrane region" description="Helical" evidence="6">
    <location>
        <begin position="110"/>
        <end position="132"/>
    </location>
</feature>
<feature type="transmembrane region" description="Helical" evidence="6">
    <location>
        <begin position="350"/>
        <end position="371"/>
    </location>
</feature>
<dbReference type="InterPro" id="IPR036259">
    <property type="entry name" value="MFS_trans_sf"/>
</dbReference>
<accession>A0A2T0Z2B7</accession>
<dbReference type="PANTHER" id="PTHR10924:SF4">
    <property type="entry name" value="GH15861P"/>
    <property type="match status" value="1"/>
</dbReference>
<feature type="transmembrane region" description="Helical" evidence="6">
    <location>
        <begin position="173"/>
        <end position="193"/>
    </location>
</feature>
<reference evidence="8 9" key="1">
    <citation type="submission" date="2018-03" db="EMBL/GenBank/DDBJ databases">
        <title>Genomic Encyclopedia of Archaeal and Bacterial Type Strains, Phase II (KMG-II): from individual species to whole genera.</title>
        <authorList>
            <person name="Goeker M."/>
        </authorList>
    </citation>
    <scope>NUCLEOTIDE SEQUENCE [LARGE SCALE GENOMIC DNA]</scope>
    <source>
        <strain evidence="8 9">DSM 100065</strain>
    </source>
</reference>
<feature type="domain" description="Major facilitator superfamily (MFS) profile" evidence="7">
    <location>
        <begin position="19"/>
        <end position="418"/>
    </location>
</feature>
<organism evidence="8 9">
    <name type="scientific">Antricoccus suffuscus</name>
    <dbReference type="NCBI Taxonomy" id="1629062"/>
    <lineage>
        <taxon>Bacteria</taxon>
        <taxon>Bacillati</taxon>
        <taxon>Actinomycetota</taxon>
        <taxon>Actinomycetes</taxon>
        <taxon>Geodermatophilales</taxon>
        <taxon>Antricoccaceae</taxon>
        <taxon>Antricoccus</taxon>
    </lineage>
</organism>
<dbReference type="InterPro" id="IPR020846">
    <property type="entry name" value="MFS_dom"/>
</dbReference>
<dbReference type="RefSeq" id="WP_202862728.1">
    <property type="nucleotide sequence ID" value="NZ_PVUE01000030.1"/>
</dbReference>
<dbReference type="GO" id="GO:0097037">
    <property type="term" value="P:heme export"/>
    <property type="evidence" value="ECO:0007669"/>
    <property type="project" value="TreeGrafter"/>
</dbReference>
<evidence type="ECO:0000256" key="6">
    <source>
        <dbReference type="SAM" id="Phobius"/>
    </source>
</evidence>
<dbReference type="CDD" id="cd06174">
    <property type="entry name" value="MFS"/>
    <property type="match status" value="1"/>
</dbReference>
<feature type="region of interest" description="Disordered" evidence="5">
    <location>
        <begin position="447"/>
        <end position="483"/>
    </location>
</feature>
<evidence type="ECO:0000256" key="3">
    <source>
        <dbReference type="ARBA" id="ARBA00022989"/>
    </source>
</evidence>
<dbReference type="PROSITE" id="PS50850">
    <property type="entry name" value="MFS"/>
    <property type="match status" value="1"/>
</dbReference>
<evidence type="ECO:0000256" key="4">
    <source>
        <dbReference type="ARBA" id="ARBA00023136"/>
    </source>
</evidence>
<protein>
    <submittedName>
        <fullName evidence="8">Nitrate/nitrite transporter NarK</fullName>
    </submittedName>
</protein>
<keyword evidence="4 6" id="KW-0472">Membrane</keyword>
<feature type="transmembrane region" description="Helical" evidence="6">
    <location>
        <begin position="391"/>
        <end position="411"/>
    </location>
</feature>
<dbReference type="GO" id="GO:0020037">
    <property type="term" value="F:heme binding"/>
    <property type="evidence" value="ECO:0007669"/>
    <property type="project" value="TreeGrafter"/>
</dbReference>
<dbReference type="Gene3D" id="1.20.1250.20">
    <property type="entry name" value="MFS general substrate transporter like domains"/>
    <property type="match status" value="2"/>
</dbReference>
<feature type="transmembrane region" description="Helical" evidence="6">
    <location>
        <begin position="317"/>
        <end position="338"/>
    </location>
</feature>
<keyword evidence="2 6" id="KW-0812">Transmembrane</keyword>
<feature type="transmembrane region" description="Helical" evidence="6">
    <location>
        <begin position="85"/>
        <end position="104"/>
    </location>
</feature>
<evidence type="ECO:0000313" key="9">
    <source>
        <dbReference type="Proteomes" id="UP000237752"/>
    </source>
</evidence>
<dbReference type="InterPro" id="IPR011701">
    <property type="entry name" value="MFS"/>
</dbReference>
<evidence type="ECO:0000256" key="5">
    <source>
        <dbReference type="SAM" id="MobiDB-lite"/>
    </source>
</evidence>
<feature type="compositionally biased region" description="Acidic residues" evidence="5">
    <location>
        <begin position="472"/>
        <end position="483"/>
    </location>
</feature>
<dbReference type="PANTHER" id="PTHR10924">
    <property type="entry name" value="MAJOR FACILITATOR SUPERFAMILY PROTEIN-RELATED"/>
    <property type="match status" value="1"/>
</dbReference>
<evidence type="ECO:0000256" key="1">
    <source>
        <dbReference type="ARBA" id="ARBA00004651"/>
    </source>
</evidence>
<feature type="transmembrane region" description="Helical" evidence="6">
    <location>
        <begin position="12"/>
        <end position="32"/>
    </location>
</feature>
<keyword evidence="9" id="KW-1185">Reference proteome</keyword>